<organism evidence="10">
    <name type="scientific">freshwater metagenome</name>
    <dbReference type="NCBI Taxonomy" id="449393"/>
    <lineage>
        <taxon>unclassified sequences</taxon>
        <taxon>metagenomes</taxon>
        <taxon>ecological metagenomes</taxon>
    </lineage>
</organism>
<dbReference type="EMBL" id="CAFABK010000109">
    <property type="protein sequence ID" value="CAB4834910.1"/>
    <property type="molecule type" value="Genomic_DNA"/>
</dbReference>
<dbReference type="InterPro" id="IPR002303">
    <property type="entry name" value="Valyl-tRNA_ligase"/>
</dbReference>
<dbReference type="PANTHER" id="PTHR11946:SF93">
    <property type="entry name" value="VALINE--TRNA LIGASE, CHLOROPLASTIC_MITOCHONDRIAL 2"/>
    <property type="match status" value="1"/>
</dbReference>
<evidence type="ECO:0000256" key="2">
    <source>
        <dbReference type="ARBA" id="ARBA00022598"/>
    </source>
</evidence>
<reference evidence="10" key="1">
    <citation type="submission" date="2020-05" db="EMBL/GenBank/DDBJ databases">
        <authorList>
            <person name="Chiriac C."/>
            <person name="Salcher M."/>
            <person name="Ghai R."/>
            <person name="Kavagutti S V."/>
        </authorList>
    </citation>
    <scope>NUCLEOTIDE SEQUENCE</scope>
</reference>
<keyword evidence="4" id="KW-0067">ATP-binding</keyword>
<evidence type="ECO:0000256" key="1">
    <source>
        <dbReference type="ARBA" id="ARBA00013169"/>
    </source>
</evidence>
<evidence type="ECO:0000256" key="4">
    <source>
        <dbReference type="ARBA" id="ARBA00022840"/>
    </source>
</evidence>
<dbReference type="Pfam" id="PF08264">
    <property type="entry name" value="Anticodon_1"/>
    <property type="match status" value="1"/>
</dbReference>
<dbReference type="InterPro" id="IPR033705">
    <property type="entry name" value="Anticodon_Ia_Val"/>
</dbReference>
<evidence type="ECO:0000256" key="3">
    <source>
        <dbReference type="ARBA" id="ARBA00022741"/>
    </source>
</evidence>
<keyword evidence="3" id="KW-0547">Nucleotide-binding</keyword>
<dbReference type="Gene3D" id="1.10.730.10">
    <property type="entry name" value="Isoleucyl-tRNA Synthetase, Domain 1"/>
    <property type="match status" value="1"/>
</dbReference>
<dbReference type="InterPro" id="IPR013155">
    <property type="entry name" value="M/V/L/I-tRNA-synth_anticd-bd"/>
</dbReference>
<evidence type="ECO:0000256" key="7">
    <source>
        <dbReference type="ARBA" id="ARBA00029936"/>
    </source>
</evidence>
<dbReference type="AlphaFoldDB" id="A0A6J7AQU4"/>
<dbReference type="InterPro" id="IPR009080">
    <property type="entry name" value="tRNAsynth_Ia_anticodon-bd"/>
</dbReference>
<keyword evidence="2" id="KW-0436">Ligase</keyword>
<dbReference type="GO" id="GO:0005829">
    <property type="term" value="C:cytosol"/>
    <property type="evidence" value="ECO:0007669"/>
    <property type="project" value="TreeGrafter"/>
</dbReference>
<evidence type="ECO:0000313" key="10">
    <source>
        <dbReference type="EMBL" id="CAB4834910.1"/>
    </source>
</evidence>
<name>A0A6J7AQU4_9ZZZZ</name>
<protein>
    <recommendedName>
        <fullName evidence="1">valine--tRNA ligase</fullName>
        <ecNumber evidence="1">6.1.1.9</ecNumber>
    </recommendedName>
    <alternativeName>
        <fullName evidence="7">Valyl-tRNA synthetase</fullName>
    </alternativeName>
</protein>
<keyword evidence="5" id="KW-0648">Protein biosynthesis</keyword>
<evidence type="ECO:0000256" key="6">
    <source>
        <dbReference type="ARBA" id="ARBA00023146"/>
    </source>
</evidence>
<dbReference type="PANTHER" id="PTHR11946">
    <property type="entry name" value="VALYL-TRNA SYNTHETASES"/>
    <property type="match status" value="1"/>
</dbReference>
<evidence type="ECO:0000256" key="5">
    <source>
        <dbReference type="ARBA" id="ARBA00022917"/>
    </source>
</evidence>
<dbReference type="GO" id="GO:0006438">
    <property type="term" value="P:valyl-tRNA aminoacylation"/>
    <property type="evidence" value="ECO:0007669"/>
    <property type="project" value="InterPro"/>
</dbReference>
<proteinExistence type="predicted"/>
<dbReference type="CDD" id="cd07962">
    <property type="entry name" value="Anticodon_Ia_Val"/>
    <property type="match status" value="1"/>
</dbReference>
<accession>A0A6J7AQU4</accession>
<evidence type="ECO:0000256" key="8">
    <source>
        <dbReference type="ARBA" id="ARBA00047552"/>
    </source>
</evidence>
<dbReference type="EC" id="6.1.1.9" evidence="1"/>
<dbReference type="SUPFAM" id="SSF47323">
    <property type="entry name" value="Anticodon-binding domain of a subclass of class I aminoacyl-tRNA synthetases"/>
    <property type="match status" value="1"/>
</dbReference>
<dbReference type="GO" id="GO:0004832">
    <property type="term" value="F:valine-tRNA ligase activity"/>
    <property type="evidence" value="ECO:0007669"/>
    <property type="project" value="UniProtKB-EC"/>
</dbReference>
<sequence length="208" mass="22558">MLEATENDTAITEPVDKAQLARLAITVQNATTSFDDFNYAKALEVTESFFWNFTDDYVELVKERAYGAQGDAKAESAKATLAVTLKTLLGLFAPFMPFVTEEVWSWWQVGSVHRSTWPTSDTLEALSKGQDPKLLDDLAVAISGIRKAKSDANVSMRAKLSQATITAPSEVLDRLQLAAEDIKAAGCITQLLLESGAQVNVTAVLAPD</sequence>
<comment type="catalytic activity">
    <reaction evidence="8">
        <text>tRNA(Val) + L-valine + ATP = L-valyl-tRNA(Val) + AMP + diphosphate</text>
        <dbReference type="Rhea" id="RHEA:10704"/>
        <dbReference type="Rhea" id="RHEA-COMP:9672"/>
        <dbReference type="Rhea" id="RHEA-COMP:9708"/>
        <dbReference type="ChEBI" id="CHEBI:30616"/>
        <dbReference type="ChEBI" id="CHEBI:33019"/>
        <dbReference type="ChEBI" id="CHEBI:57762"/>
        <dbReference type="ChEBI" id="CHEBI:78442"/>
        <dbReference type="ChEBI" id="CHEBI:78537"/>
        <dbReference type="ChEBI" id="CHEBI:456215"/>
        <dbReference type="EC" id="6.1.1.9"/>
    </reaction>
</comment>
<keyword evidence="6" id="KW-0030">Aminoacyl-tRNA synthetase</keyword>
<feature type="domain" description="Methionyl/Valyl/Leucyl/Isoleucyl-tRNA synthetase anticodon-binding" evidence="9">
    <location>
        <begin position="16"/>
        <end position="161"/>
    </location>
</feature>
<gene>
    <name evidence="10" type="ORF">UFOPK3204_01615</name>
</gene>
<dbReference type="GO" id="GO:0005524">
    <property type="term" value="F:ATP binding"/>
    <property type="evidence" value="ECO:0007669"/>
    <property type="project" value="UniProtKB-KW"/>
</dbReference>
<evidence type="ECO:0000259" key="9">
    <source>
        <dbReference type="Pfam" id="PF08264"/>
    </source>
</evidence>